<dbReference type="PANTHER" id="PTHR43280">
    <property type="entry name" value="ARAC-FAMILY TRANSCRIPTIONAL REGULATOR"/>
    <property type="match status" value="1"/>
</dbReference>
<dbReference type="KEGG" id="schi:SCHIN_v1c01840"/>
<keyword evidence="4" id="KW-0812">Transmembrane</keyword>
<dbReference type="GO" id="GO:0003700">
    <property type="term" value="F:DNA-binding transcription factor activity"/>
    <property type="evidence" value="ECO:0007669"/>
    <property type="project" value="InterPro"/>
</dbReference>
<keyword evidence="1" id="KW-0805">Transcription regulation</keyword>
<keyword evidence="4" id="KW-0472">Membrane</keyword>
<dbReference type="InterPro" id="IPR009057">
    <property type="entry name" value="Homeodomain-like_sf"/>
</dbReference>
<dbReference type="GO" id="GO:0043565">
    <property type="term" value="F:sequence-specific DNA binding"/>
    <property type="evidence" value="ECO:0007669"/>
    <property type="project" value="InterPro"/>
</dbReference>
<dbReference type="EMBL" id="CP043026">
    <property type="protein sequence ID" value="QEH61382.1"/>
    <property type="molecule type" value="Genomic_DNA"/>
</dbReference>
<evidence type="ECO:0000256" key="4">
    <source>
        <dbReference type="SAM" id="Phobius"/>
    </source>
</evidence>
<keyword evidence="3" id="KW-0804">Transcription</keyword>
<dbReference type="Gene3D" id="1.10.10.60">
    <property type="entry name" value="Homeodomain-like"/>
    <property type="match status" value="1"/>
</dbReference>
<feature type="transmembrane region" description="Helical" evidence="4">
    <location>
        <begin position="42"/>
        <end position="61"/>
    </location>
</feature>
<keyword evidence="7" id="KW-1185">Reference proteome</keyword>
<feature type="transmembrane region" description="Helical" evidence="4">
    <location>
        <begin position="109"/>
        <end position="126"/>
    </location>
</feature>
<protein>
    <recommendedName>
        <fullName evidence="5">HTH araC/xylS-type domain-containing protein</fullName>
    </recommendedName>
</protein>
<evidence type="ECO:0000259" key="5">
    <source>
        <dbReference type="PROSITE" id="PS01124"/>
    </source>
</evidence>
<dbReference type="PROSITE" id="PS01124">
    <property type="entry name" value="HTH_ARAC_FAMILY_2"/>
    <property type="match status" value="1"/>
</dbReference>
<dbReference type="AlphaFoldDB" id="A0A5B9Y5T0"/>
<dbReference type="SUPFAM" id="SSF46689">
    <property type="entry name" value="Homeodomain-like"/>
    <property type="match status" value="1"/>
</dbReference>
<dbReference type="InterPro" id="IPR018060">
    <property type="entry name" value="HTH_AraC"/>
</dbReference>
<keyword evidence="4" id="KW-1133">Transmembrane helix</keyword>
<feature type="transmembrane region" description="Helical" evidence="4">
    <location>
        <begin position="132"/>
        <end position="156"/>
    </location>
</feature>
<accession>A0A5B9Y5T0</accession>
<gene>
    <name evidence="6" type="ORF">SCHIN_v1c01840</name>
</gene>
<evidence type="ECO:0000256" key="3">
    <source>
        <dbReference type="ARBA" id="ARBA00023163"/>
    </source>
</evidence>
<proteinExistence type="predicted"/>
<dbReference type="Pfam" id="PF12833">
    <property type="entry name" value="HTH_18"/>
    <property type="match status" value="1"/>
</dbReference>
<keyword evidence="2" id="KW-0238">DNA-binding</keyword>
<dbReference type="Proteomes" id="UP000323144">
    <property type="component" value="Chromosome"/>
</dbReference>
<name>A0A5B9Y5T0_9MOLU</name>
<sequence length="272" mass="31577">MKKINYNNVLNEKLFILMLFTLLMGGVFFINSGYQGIDLAPIVTAWSIALLSFIMLFVAFLSQFNIVSKKWLYIMFYPPFPYRTVKRIIKNESKQDFDAFKTQMFLSKIRYAIMYLAILIVSSVSIKTNIYNVVIIVTCSVVLFNEVVQFILTLCWKNGKDVKILEKLYIVGKTYNSKSKKVNDEVIEFIEQNKGIANYKEIGKKFDISNETLNKIVQSESGFTFKQYSLNLKMKYAKKLLEENKYSTQEIAEMCGYNSKSSFLKAYKAHNN</sequence>
<dbReference type="SMART" id="SM00342">
    <property type="entry name" value="HTH_ARAC"/>
    <property type="match status" value="1"/>
</dbReference>
<evidence type="ECO:0000256" key="2">
    <source>
        <dbReference type="ARBA" id="ARBA00023125"/>
    </source>
</evidence>
<organism evidence="6 7">
    <name type="scientific">Spiroplasma chinense</name>
    <dbReference type="NCBI Taxonomy" id="216932"/>
    <lineage>
        <taxon>Bacteria</taxon>
        <taxon>Bacillati</taxon>
        <taxon>Mycoplasmatota</taxon>
        <taxon>Mollicutes</taxon>
        <taxon>Entomoplasmatales</taxon>
        <taxon>Spiroplasmataceae</taxon>
        <taxon>Spiroplasma</taxon>
    </lineage>
</organism>
<evidence type="ECO:0000313" key="6">
    <source>
        <dbReference type="EMBL" id="QEH61382.1"/>
    </source>
</evidence>
<dbReference type="RefSeq" id="WP_166507776.1">
    <property type="nucleotide sequence ID" value="NZ_CP043026.1"/>
</dbReference>
<evidence type="ECO:0000256" key="1">
    <source>
        <dbReference type="ARBA" id="ARBA00023015"/>
    </source>
</evidence>
<feature type="transmembrane region" description="Helical" evidence="4">
    <location>
        <begin position="12"/>
        <end position="30"/>
    </location>
</feature>
<evidence type="ECO:0000313" key="7">
    <source>
        <dbReference type="Proteomes" id="UP000323144"/>
    </source>
</evidence>
<reference evidence="6 7" key="1">
    <citation type="submission" date="2019-08" db="EMBL/GenBank/DDBJ databases">
        <title>Complete genome sequence of Spiroplasma chinense CCH (DSM 19755).</title>
        <authorList>
            <person name="Shen H.-Y."/>
            <person name="Lin Y.-C."/>
            <person name="Chou L."/>
            <person name="Kuo C.-H."/>
        </authorList>
    </citation>
    <scope>NUCLEOTIDE SEQUENCE [LARGE SCALE GENOMIC DNA]</scope>
    <source>
        <strain evidence="6 7">CCH</strain>
    </source>
</reference>
<feature type="domain" description="HTH araC/xylS-type" evidence="5">
    <location>
        <begin position="184"/>
        <end position="272"/>
    </location>
</feature>
<dbReference type="PANTHER" id="PTHR43280:SF2">
    <property type="entry name" value="HTH-TYPE TRANSCRIPTIONAL REGULATOR EXSA"/>
    <property type="match status" value="1"/>
</dbReference>